<comment type="subcellular location">
    <subcellularLocation>
        <location evidence="2">Mitochondrion</location>
    </subcellularLocation>
    <subcellularLocation>
        <location evidence="3">Plastid</location>
        <location evidence="3">Chloroplast</location>
    </subcellularLocation>
</comment>
<evidence type="ECO:0000256" key="1">
    <source>
        <dbReference type="ARBA" id="ARBA00002570"/>
    </source>
</evidence>
<comment type="function">
    <text evidence="1">One of the primary rRNA binding proteins, it binds directly near the 3'-end of the 23S rRNA, where it nucleates assembly of the 50S subunit.</text>
</comment>
<dbReference type="GO" id="GO:0005762">
    <property type="term" value="C:mitochondrial large ribosomal subunit"/>
    <property type="evidence" value="ECO:0007669"/>
    <property type="project" value="TreeGrafter"/>
</dbReference>
<dbReference type="GO" id="GO:0009507">
    <property type="term" value="C:chloroplast"/>
    <property type="evidence" value="ECO:0007669"/>
    <property type="project" value="UniProtKB-SubCell"/>
</dbReference>
<keyword evidence="13" id="KW-1185">Reference proteome</keyword>
<proteinExistence type="inferred from homology"/>
<evidence type="ECO:0000256" key="6">
    <source>
        <dbReference type="ARBA" id="ARBA00022980"/>
    </source>
</evidence>
<evidence type="ECO:0000256" key="2">
    <source>
        <dbReference type="ARBA" id="ARBA00004173"/>
    </source>
</evidence>
<dbReference type="Pfam" id="PF00297">
    <property type="entry name" value="Ribosomal_L3"/>
    <property type="match status" value="1"/>
</dbReference>
<sequence length="407" mass="45229">MAFRRILTASSRTPLSSVRRVSSHPTQSSLCRSLSSLMERSLSITQTPAVSPLNNNSCTRLYSTTPPTHKVFSLNSDLSDKEIQAIIDKELNLMEEEKLEKEYRNWKPGQRKRPLVMSRRLEDFEEEASGATKWTLRDKRCGALGIKLGMMPVWDEWGERHPCTVLYLDNNVVIRNKSSDSIDAYDSVQIGAGERKAKNVNKPLMCNYAKYGVNEKPPYVVREFRVTTSEAMPPPGTQIHARHFVPGQNVDIAGTSKGKGFQGGMKRHGFKGMPATHGTSKSHRAIGSTGMCQDPGKVFKGKKMPGRMGGVRVTKQNLRIVKIDRGRNLIYVKGAVPGNKGEFVEIRDAVKKPLFGTEKCEGGEASAFPPLPTFEYEDGIDGCGEAGHEIMMPMQEQDPLEIVEEEG</sequence>
<dbReference type="NCBIfam" id="TIGR03625">
    <property type="entry name" value="L3_bact"/>
    <property type="match status" value="1"/>
</dbReference>
<dbReference type="PANTHER" id="PTHR11229:SF8">
    <property type="entry name" value="LARGE RIBOSOMAL SUBUNIT PROTEIN UL3M"/>
    <property type="match status" value="1"/>
</dbReference>
<evidence type="ECO:0000256" key="11">
    <source>
        <dbReference type="SAM" id="MobiDB-lite"/>
    </source>
</evidence>
<dbReference type="EMBL" id="JATAAI010000029">
    <property type="protein sequence ID" value="KAK1736426.1"/>
    <property type="molecule type" value="Genomic_DNA"/>
</dbReference>
<dbReference type="InterPro" id="IPR000597">
    <property type="entry name" value="Ribosomal_uL3"/>
</dbReference>
<comment type="caution">
    <text evidence="12">The sequence shown here is derived from an EMBL/GenBank/DDBJ whole genome shotgun (WGS) entry which is preliminary data.</text>
</comment>
<dbReference type="Proteomes" id="UP001224775">
    <property type="component" value="Unassembled WGS sequence"/>
</dbReference>
<accession>A0AAD8Y011</accession>
<dbReference type="Gene3D" id="2.40.30.10">
    <property type="entry name" value="Translation factors"/>
    <property type="match status" value="2"/>
</dbReference>
<keyword evidence="5" id="KW-0809">Transit peptide</keyword>
<dbReference type="FunFam" id="2.40.30.10:FF:000004">
    <property type="entry name" value="50S ribosomal protein L3"/>
    <property type="match status" value="1"/>
</dbReference>
<dbReference type="InterPro" id="IPR019927">
    <property type="entry name" value="Ribosomal_uL3_bac/org-type"/>
</dbReference>
<dbReference type="SUPFAM" id="SSF50447">
    <property type="entry name" value="Translation proteins"/>
    <property type="match status" value="1"/>
</dbReference>
<protein>
    <recommendedName>
        <fullName evidence="9">Large ribosomal subunit protein uL3m</fullName>
    </recommendedName>
</protein>
<name>A0AAD8Y011_9STRA</name>
<evidence type="ECO:0000313" key="13">
    <source>
        <dbReference type="Proteomes" id="UP001224775"/>
    </source>
</evidence>
<dbReference type="GO" id="GO:0003735">
    <property type="term" value="F:structural constituent of ribosome"/>
    <property type="evidence" value="ECO:0007669"/>
    <property type="project" value="InterPro"/>
</dbReference>
<evidence type="ECO:0000256" key="5">
    <source>
        <dbReference type="ARBA" id="ARBA00022946"/>
    </source>
</evidence>
<dbReference type="InterPro" id="IPR009000">
    <property type="entry name" value="Transl_B-barrel_sf"/>
</dbReference>
<comment type="similarity">
    <text evidence="4 10">Belongs to the universal ribosomal protein uL3 family.</text>
</comment>
<dbReference type="HAMAP" id="MF_01325_B">
    <property type="entry name" value="Ribosomal_uL3_B"/>
    <property type="match status" value="1"/>
</dbReference>
<keyword evidence="6 10" id="KW-0689">Ribosomal protein</keyword>
<evidence type="ECO:0000256" key="7">
    <source>
        <dbReference type="ARBA" id="ARBA00023128"/>
    </source>
</evidence>
<feature type="region of interest" description="Disordered" evidence="11">
    <location>
        <begin position="274"/>
        <end position="296"/>
    </location>
</feature>
<gene>
    <name evidence="12" type="ORF">QTG54_013026</name>
</gene>
<dbReference type="GO" id="GO:0006412">
    <property type="term" value="P:translation"/>
    <property type="evidence" value="ECO:0007669"/>
    <property type="project" value="InterPro"/>
</dbReference>
<evidence type="ECO:0000256" key="8">
    <source>
        <dbReference type="ARBA" id="ARBA00023274"/>
    </source>
</evidence>
<evidence type="ECO:0000256" key="3">
    <source>
        <dbReference type="ARBA" id="ARBA00004229"/>
    </source>
</evidence>
<evidence type="ECO:0000256" key="4">
    <source>
        <dbReference type="ARBA" id="ARBA00006540"/>
    </source>
</evidence>
<evidence type="ECO:0000313" key="12">
    <source>
        <dbReference type="EMBL" id="KAK1736426.1"/>
    </source>
</evidence>
<organism evidence="12 13">
    <name type="scientific">Skeletonema marinoi</name>
    <dbReference type="NCBI Taxonomy" id="267567"/>
    <lineage>
        <taxon>Eukaryota</taxon>
        <taxon>Sar</taxon>
        <taxon>Stramenopiles</taxon>
        <taxon>Ochrophyta</taxon>
        <taxon>Bacillariophyta</taxon>
        <taxon>Coscinodiscophyceae</taxon>
        <taxon>Thalassiosirophycidae</taxon>
        <taxon>Thalassiosirales</taxon>
        <taxon>Skeletonemataceae</taxon>
        <taxon>Skeletonema</taxon>
        <taxon>Skeletonema marinoi-dohrnii complex</taxon>
    </lineage>
</organism>
<dbReference type="PROSITE" id="PS00474">
    <property type="entry name" value="RIBOSOMAL_L3"/>
    <property type="match status" value="1"/>
</dbReference>
<keyword evidence="8 10" id="KW-0687">Ribonucleoprotein</keyword>
<evidence type="ECO:0000256" key="9">
    <source>
        <dbReference type="ARBA" id="ARBA00035209"/>
    </source>
</evidence>
<keyword evidence="7" id="KW-0496">Mitochondrion</keyword>
<dbReference type="AlphaFoldDB" id="A0AAD8Y011"/>
<dbReference type="InterPro" id="IPR019926">
    <property type="entry name" value="Ribosomal_uL3_CS"/>
</dbReference>
<reference evidence="12" key="1">
    <citation type="submission" date="2023-06" db="EMBL/GenBank/DDBJ databases">
        <title>Survivors Of The Sea: Transcriptome response of Skeletonema marinoi to long-term dormancy.</title>
        <authorList>
            <person name="Pinder M.I.M."/>
            <person name="Kourtchenko O."/>
            <person name="Robertson E.K."/>
            <person name="Larsson T."/>
            <person name="Maumus F."/>
            <person name="Osuna-Cruz C.M."/>
            <person name="Vancaester E."/>
            <person name="Stenow R."/>
            <person name="Vandepoele K."/>
            <person name="Ploug H."/>
            <person name="Bruchert V."/>
            <person name="Godhe A."/>
            <person name="Topel M."/>
        </authorList>
    </citation>
    <scope>NUCLEOTIDE SEQUENCE</scope>
    <source>
        <strain evidence="12">R05AC</strain>
    </source>
</reference>
<dbReference type="PANTHER" id="PTHR11229">
    <property type="entry name" value="50S RIBOSOMAL PROTEIN L3"/>
    <property type="match status" value="1"/>
</dbReference>
<evidence type="ECO:0000256" key="10">
    <source>
        <dbReference type="RuleBase" id="RU003905"/>
    </source>
</evidence>